<dbReference type="AlphaFoldDB" id="A0A1L3MGZ9"/>
<dbReference type="EMBL" id="CP013290">
    <property type="protein sequence ID" value="APH01713.1"/>
    <property type="molecule type" value="Genomic_DNA"/>
</dbReference>
<dbReference type="Proteomes" id="UP000182938">
    <property type="component" value="Chromosome"/>
</dbReference>
<keyword evidence="1" id="KW-0732">Signal</keyword>
<name>A0A1L3MGZ9_9MICO</name>
<organism evidence="2 3">
    <name type="scientific">Janibacter indicus</name>
    <dbReference type="NCBI Taxonomy" id="857417"/>
    <lineage>
        <taxon>Bacteria</taxon>
        <taxon>Bacillati</taxon>
        <taxon>Actinomycetota</taxon>
        <taxon>Actinomycetes</taxon>
        <taxon>Micrococcales</taxon>
        <taxon>Intrasporangiaceae</taxon>
        <taxon>Janibacter</taxon>
    </lineage>
</organism>
<evidence type="ECO:0000313" key="3">
    <source>
        <dbReference type="Proteomes" id="UP000182938"/>
    </source>
</evidence>
<gene>
    <name evidence="2" type="ORF">ASJ30_09405</name>
</gene>
<dbReference type="RefSeq" id="WP_072624874.1">
    <property type="nucleotide sequence ID" value="NZ_CP013290.1"/>
</dbReference>
<evidence type="ECO:0008006" key="4">
    <source>
        <dbReference type="Google" id="ProtNLM"/>
    </source>
</evidence>
<reference evidence="2 3" key="1">
    <citation type="submission" date="2015-11" db="EMBL/GenBank/DDBJ databases">
        <authorList>
            <person name="Zhang Y."/>
            <person name="Guo Z."/>
        </authorList>
    </citation>
    <scope>NUCLEOTIDE SEQUENCE [LARGE SCALE GENOMIC DNA]</scope>
    <source>
        <strain evidence="2 3">YFY001</strain>
    </source>
</reference>
<feature type="signal peptide" evidence="1">
    <location>
        <begin position="1"/>
        <end position="25"/>
    </location>
</feature>
<sequence length="154" mass="15715">MRRATFVTAALAGAGVLAGASTAYATLAPRMHELAPDETGVLACHVAWDGAARAPVLDHREGSGCAGFTGASVDGQGRINVTHTYDPVVAIIVTPDEAAAGRGLTAGASGGSARTMLTVTDARVGRRLYLHTEGDADRVGSGSGWWLVITNDAR</sequence>
<accession>A0A1L3MGZ9</accession>
<evidence type="ECO:0000313" key="2">
    <source>
        <dbReference type="EMBL" id="APH01713.1"/>
    </source>
</evidence>
<feature type="chain" id="PRO_5012973205" description="CHRD domain-containing protein" evidence="1">
    <location>
        <begin position="26"/>
        <end position="154"/>
    </location>
</feature>
<proteinExistence type="predicted"/>
<evidence type="ECO:0000256" key="1">
    <source>
        <dbReference type="SAM" id="SignalP"/>
    </source>
</evidence>
<dbReference type="KEGG" id="jte:ASJ30_09405"/>
<keyword evidence="3" id="KW-1185">Reference proteome</keyword>
<protein>
    <recommendedName>
        <fullName evidence="4">CHRD domain-containing protein</fullName>
    </recommendedName>
</protein>